<organism evidence="1 2">
    <name type="scientific">Chryseobacterium kwangjuense</name>
    <dbReference type="NCBI Taxonomy" id="267125"/>
    <lineage>
        <taxon>Bacteria</taxon>
        <taxon>Pseudomonadati</taxon>
        <taxon>Bacteroidota</taxon>
        <taxon>Flavobacteriia</taxon>
        <taxon>Flavobacteriales</taxon>
        <taxon>Weeksellaceae</taxon>
        <taxon>Chryseobacterium group</taxon>
        <taxon>Chryseobacterium</taxon>
    </lineage>
</organism>
<reference evidence="1 2" key="2">
    <citation type="journal article" date="2016" name="Genome Announc.">
        <title>Draft Genome Sequence of a Biocontrol Rhizobacterium, Chryseobacterium kwangjuense Strain KJ1R5, Isolated from Pepper (Capsicum annuum).</title>
        <authorList>
            <person name="Jeong J.J."/>
            <person name="Park H."/>
            <person name="Park B.H."/>
            <person name="Mannaa M."/>
            <person name="Sang M.K."/>
            <person name="Choi I.G."/>
            <person name="Kim K.D."/>
        </authorList>
    </citation>
    <scope>NUCLEOTIDE SEQUENCE [LARGE SCALE GENOMIC DNA]</scope>
    <source>
        <strain evidence="1 2">KJ1R5</strain>
    </source>
</reference>
<dbReference type="Proteomes" id="UP000070513">
    <property type="component" value="Unassembled WGS sequence"/>
</dbReference>
<evidence type="ECO:0008006" key="3">
    <source>
        <dbReference type="Google" id="ProtNLM"/>
    </source>
</evidence>
<reference evidence="2" key="1">
    <citation type="submission" date="2015-12" db="EMBL/GenBank/DDBJ databases">
        <title>Genome sequence of a biocontrol rhizobacterium Chryseobacterium kwangjuense strain KJ1R5 isolated from pepper (Capsicum annuum L.).</title>
        <authorList>
            <person name="Jeong J.-J."/>
            <person name="Park H."/>
            <person name="Mannaa M."/>
            <person name="Sang M.K."/>
            <person name="Choi I.-G."/>
            <person name="Kim K.D."/>
        </authorList>
    </citation>
    <scope>NUCLEOTIDE SEQUENCE [LARGE SCALE GENOMIC DNA]</scope>
    <source>
        <strain evidence="2">KJ1R5</strain>
    </source>
</reference>
<protein>
    <recommendedName>
        <fullName evidence="3">Lipoprotein</fullName>
    </recommendedName>
</protein>
<dbReference type="RefSeq" id="WP_062648348.1">
    <property type="nucleotide sequence ID" value="NZ_LPUR01000001.1"/>
</dbReference>
<gene>
    <name evidence="1" type="ORF">AU378_04280</name>
</gene>
<dbReference type="OrthoDB" id="1238814at2"/>
<sequence>MKNTFLATSFCFLGLTTTFISCSREDSFTNLEKINNEEKPLSQNRILEQEDLSSEMLKYTETITLTDKHNNIAKVLATSNNKTVIDEYKDDALTFEIIDKDNLDIPPTDIESKEESIDIIPSNEQAFIKFYVIEKPVIENTQLLCFKSGSRFKIKESDRYPNFTETWSDLGKNAKIEWYSTPNGQGIEVETKSKDCGWCGKYVIGTTALYSTNPTVQYYNVDAKRMYVQVKSTDRNRRVSIW</sequence>
<dbReference type="AlphaFoldDB" id="A0A135WJD4"/>
<dbReference type="PROSITE" id="PS51257">
    <property type="entry name" value="PROKAR_LIPOPROTEIN"/>
    <property type="match status" value="1"/>
</dbReference>
<name>A0A135WJD4_9FLAO</name>
<dbReference type="EMBL" id="LPUR01000001">
    <property type="protein sequence ID" value="KXH84980.1"/>
    <property type="molecule type" value="Genomic_DNA"/>
</dbReference>
<evidence type="ECO:0000313" key="2">
    <source>
        <dbReference type="Proteomes" id="UP000070513"/>
    </source>
</evidence>
<evidence type="ECO:0000313" key="1">
    <source>
        <dbReference type="EMBL" id="KXH84980.1"/>
    </source>
</evidence>
<comment type="caution">
    <text evidence="1">The sequence shown here is derived from an EMBL/GenBank/DDBJ whole genome shotgun (WGS) entry which is preliminary data.</text>
</comment>
<accession>A0A135WJD4</accession>
<proteinExistence type="predicted"/>